<evidence type="ECO:0000256" key="1">
    <source>
        <dbReference type="PROSITE-ProRule" id="PRU00023"/>
    </source>
</evidence>
<evidence type="ECO:0000313" key="4">
    <source>
        <dbReference type="Proteomes" id="UP001295684"/>
    </source>
</evidence>
<dbReference type="InterPro" id="IPR002110">
    <property type="entry name" value="Ankyrin_rpt"/>
</dbReference>
<dbReference type="InterPro" id="IPR036770">
    <property type="entry name" value="Ankyrin_rpt-contain_sf"/>
</dbReference>
<dbReference type="EMBL" id="CAMPGE010001910">
    <property type="protein sequence ID" value="CAI2360714.1"/>
    <property type="molecule type" value="Genomic_DNA"/>
</dbReference>
<dbReference type="PANTHER" id="PTHR24120:SF4">
    <property type="entry name" value="GH07239P"/>
    <property type="match status" value="1"/>
</dbReference>
<evidence type="ECO:0000256" key="2">
    <source>
        <dbReference type="SAM" id="MobiDB-lite"/>
    </source>
</evidence>
<dbReference type="SMART" id="SM00248">
    <property type="entry name" value="ANK"/>
    <property type="match status" value="2"/>
</dbReference>
<protein>
    <submittedName>
        <fullName evidence="3">Uncharacterized protein</fullName>
    </submittedName>
</protein>
<feature type="compositionally biased region" description="Basic residues" evidence="2">
    <location>
        <begin position="189"/>
        <end position="198"/>
    </location>
</feature>
<evidence type="ECO:0000313" key="3">
    <source>
        <dbReference type="EMBL" id="CAI2360714.1"/>
    </source>
</evidence>
<sequence length="606" mass="69424">MNIPLKVLKGKYTKAHKGSWDAEANHKFLKEKKRKGDLLNISINKVHKLSPNAPITFQRTTTKDAETFDIKKKMFSNTRGSAQADNKDRVLVKINFADLLPNDHNSTHFMIKNDPVKSKMFVKNKFKPREHNKFIPSLTKKIDFEPAKQPTKEPQGCTLNNFFDCQLITTNDFTRGLPLTGRKQRLKLAPKGKRRSLRSHLSSPPRVVTNNSSRKSLDNCKNVKCMIHNTTKRSTPNRPSLWSRNSLSELASPRNSINIITSNFTTHKITKNRKKINKIHSRMNSCSANKTDSQHDLSPKYTKEGDPKFVPKTVAKNSSSSVEQMLNSQMLQTKRFTMLRDKFKPKESKFISLVNNLKQGIEKGEINEDEDDKRLTQNGPQKLVSKAKADLNVLEKNNNLLKKLKSEVKVSLKRSVISAIENFKDYKLSSVDEYKKAVPQNPMSHPDSKEFFGHIKCNNFDDVRLMLQLVPNLVYEFDARFQTGLHWAAKRGYSKIVRLLIKYGANINLKDVSGRTALYIACKYNHHDIVRTLLANKANAFIKCSRKITPQDATSDHAIHQMLEKGKMIHVIMRFIPKTKRKTVLSELGLNYFLKDIQKEIESQGV</sequence>
<dbReference type="AlphaFoldDB" id="A0AAD1U5T9"/>
<keyword evidence="4" id="KW-1185">Reference proteome</keyword>
<feature type="repeat" description="ANK" evidence="1">
    <location>
        <begin position="513"/>
        <end position="545"/>
    </location>
</feature>
<feature type="region of interest" description="Disordered" evidence="2">
    <location>
        <begin position="285"/>
        <end position="310"/>
    </location>
</feature>
<name>A0AAD1U5T9_EUPCR</name>
<feature type="compositionally biased region" description="Basic and acidic residues" evidence="2">
    <location>
        <begin position="292"/>
        <end position="309"/>
    </location>
</feature>
<keyword evidence="1" id="KW-0040">ANK repeat</keyword>
<accession>A0AAD1U5T9</accession>
<dbReference type="PANTHER" id="PTHR24120">
    <property type="entry name" value="GH07239P"/>
    <property type="match status" value="1"/>
</dbReference>
<proteinExistence type="predicted"/>
<feature type="region of interest" description="Disordered" evidence="2">
    <location>
        <begin position="189"/>
        <end position="215"/>
    </location>
</feature>
<feature type="repeat" description="ANK" evidence="1">
    <location>
        <begin position="480"/>
        <end position="512"/>
    </location>
</feature>
<dbReference type="PROSITE" id="PS50297">
    <property type="entry name" value="ANK_REP_REGION"/>
    <property type="match status" value="2"/>
</dbReference>
<gene>
    <name evidence="3" type="ORF">ECRASSUSDP1_LOCUS2019</name>
</gene>
<reference evidence="3" key="1">
    <citation type="submission" date="2023-07" db="EMBL/GenBank/DDBJ databases">
        <authorList>
            <consortium name="AG Swart"/>
            <person name="Singh M."/>
            <person name="Singh A."/>
            <person name="Seah K."/>
            <person name="Emmerich C."/>
        </authorList>
    </citation>
    <scope>NUCLEOTIDE SEQUENCE</scope>
    <source>
        <strain evidence="3">DP1</strain>
    </source>
</reference>
<dbReference type="Proteomes" id="UP001295684">
    <property type="component" value="Unassembled WGS sequence"/>
</dbReference>
<dbReference type="Gene3D" id="1.25.40.20">
    <property type="entry name" value="Ankyrin repeat-containing domain"/>
    <property type="match status" value="1"/>
</dbReference>
<comment type="caution">
    <text evidence="3">The sequence shown here is derived from an EMBL/GenBank/DDBJ whole genome shotgun (WGS) entry which is preliminary data.</text>
</comment>
<dbReference type="Pfam" id="PF12796">
    <property type="entry name" value="Ank_2"/>
    <property type="match status" value="1"/>
</dbReference>
<organism evidence="3 4">
    <name type="scientific">Euplotes crassus</name>
    <dbReference type="NCBI Taxonomy" id="5936"/>
    <lineage>
        <taxon>Eukaryota</taxon>
        <taxon>Sar</taxon>
        <taxon>Alveolata</taxon>
        <taxon>Ciliophora</taxon>
        <taxon>Intramacronucleata</taxon>
        <taxon>Spirotrichea</taxon>
        <taxon>Hypotrichia</taxon>
        <taxon>Euplotida</taxon>
        <taxon>Euplotidae</taxon>
        <taxon>Moneuplotes</taxon>
    </lineage>
</organism>
<dbReference type="PROSITE" id="PS50088">
    <property type="entry name" value="ANK_REPEAT"/>
    <property type="match status" value="2"/>
</dbReference>
<dbReference type="SUPFAM" id="SSF48403">
    <property type="entry name" value="Ankyrin repeat"/>
    <property type="match status" value="1"/>
</dbReference>